<dbReference type="EMBL" id="LAZR01002548">
    <property type="protein sequence ID" value="KKN28609.1"/>
    <property type="molecule type" value="Genomic_DNA"/>
</dbReference>
<reference evidence="2" key="1">
    <citation type="journal article" date="2015" name="Nature">
        <title>Complex archaea that bridge the gap between prokaryotes and eukaryotes.</title>
        <authorList>
            <person name="Spang A."/>
            <person name="Saw J.H."/>
            <person name="Jorgensen S.L."/>
            <person name="Zaremba-Niedzwiedzka K."/>
            <person name="Martijn J."/>
            <person name="Lind A.E."/>
            <person name="van Eijk R."/>
            <person name="Schleper C."/>
            <person name="Guy L."/>
            <person name="Ettema T.J."/>
        </authorList>
    </citation>
    <scope>NUCLEOTIDE SEQUENCE</scope>
</reference>
<organism evidence="2">
    <name type="scientific">marine sediment metagenome</name>
    <dbReference type="NCBI Taxonomy" id="412755"/>
    <lineage>
        <taxon>unclassified sequences</taxon>
        <taxon>metagenomes</taxon>
        <taxon>ecological metagenomes</taxon>
    </lineage>
</organism>
<dbReference type="AlphaFoldDB" id="A0A0F9PEM5"/>
<accession>A0A0F9PEM5</accession>
<dbReference type="GO" id="GO:0003676">
    <property type="term" value="F:nucleic acid binding"/>
    <property type="evidence" value="ECO:0007669"/>
    <property type="project" value="InterPro"/>
</dbReference>
<feature type="domain" description="HNH nuclease" evidence="1">
    <location>
        <begin position="70"/>
        <end position="126"/>
    </location>
</feature>
<dbReference type="InterPro" id="IPR003615">
    <property type="entry name" value="HNH_nuc"/>
</dbReference>
<dbReference type="CDD" id="cd00085">
    <property type="entry name" value="HNHc"/>
    <property type="match status" value="1"/>
</dbReference>
<dbReference type="Pfam" id="PF01844">
    <property type="entry name" value="HNH"/>
    <property type="match status" value="1"/>
</dbReference>
<dbReference type="GO" id="GO:0004519">
    <property type="term" value="F:endonuclease activity"/>
    <property type="evidence" value="ECO:0007669"/>
    <property type="project" value="InterPro"/>
</dbReference>
<name>A0A0F9PEM5_9ZZZZ</name>
<protein>
    <recommendedName>
        <fullName evidence="1">HNH nuclease domain-containing protein</fullName>
    </recommendedName>
</protein>
<comment type="caution">
    <text evidence="2">The sequence shown here is derived from an EMBL/GenBank/DDBJ whole genome shotgun (WGS) entry which is preliminary data.</text>
</comment>
<proteinExistence type="predicted"/>
<dbReference type="Gene3D" id="1.10.30.50">
    <property type="match status" value="1"/>
</dbReference>
<dbReference type="SMART" id="SM00507">
    <property type="entry name" value="HNHc"/>
    <property type="match status" value="1"/>
</dbReference>
<evidence type="ECO:0000259" key="1">
    <source>
        <dbReference type="SMART" id="SM00507"/>
    </source>
</evidence>
<evidence type="ECO:0000313" key="2">
    <source>
        <dbReference type="EMBL" id="KKN28609.1"/>
    </source>
</evidence>
<sequence>MGYALEVKMEKRNASFIVIPPPYFKRMNEGLVCPFCEKPKTEWIRRKDWRCCSVKCTEGLNEEITYGWQDLRLKVFKRDNYCCVKCKFRGHAPYSDLIGDHIIPIALGGYESDIDNVQTLCNDCNKIKTKKDIKNITKQRRINKIQEKNKTISQKE</sequence>
<dbReference type="InterPro" id="IPR002711">
    <property type="entry name" value="HNH"/>
</dbReference>
<gene>
    <name evidence="2" type="ORF">LCGC14_0852540</name>
</gene>
<dbReference type="GO" id="GO:0008270">
    <property type="term" value="F:zinc ion binding"/>
    <property type="evidence" value="ECO:0007669"/>
    <property type="project" value="InterPro"/>
</dbReference>